<dbReference type="AlphaFoldDB" id="A0A2Z2NZ25"/>
<dbReference type="RefSeq" id="WP_088919193.1">
    <property type="nucleotide sequence ID" value="NZ_CP018632.1"/>
</dbReference>
<organism evidence="5 6">
    <name type="scientific">Granulosicoccus antarcticus IMCC3135</name>
    <dbReference type="NCBI Taxonomy" id="1192854"/>
    <lineage>
        <taxon>Bacteria</taxon>
        <taxon>Pseudomonadati</taxon>
        <taxon>Pseudomonadota</taxon>
        <taxon>Gammaproteobacteria</taxon>
        <taxon>Chromatiales</taxon>
        <taxon>Granulosicoccaceae</taxon>
        <taxon>Granulosicoccus</taxon>
    </lineage>
</organism>
<evidence type="ECO:0000259" key="4">
    <source>
        <dbReference type="PROSITE" id="PS50937"/>
    </source>
</evidence>
<dbReference type="OrthoDB" id="9808480at2"/>
<dbReference type="Proteomes" id="UP000250079">
    <property type="component" value="Chromosome"/>
</dbReference>
<dbReference type="Pfam" id="PF00376">
    <property type="entry name" value="MerR"/>
    <property type="match status" value="1"/>
</dbReference>
<evidence type="ECO:0000313" key="5">
    <source>
        <dbReference type="EMBL" id="ASJ74110.1"/>
    </source>
</evidence>
<dbReference type="Gene3D" id="1.10.1660.10">
    <property type="match status" value="1"/>
</dbReference>
<dbReference type="PROSITE" id="PS50937">
    <property type="entry name" value="HTH_MERR_2"/>
    <property type="match status" value="1"/>
</dbReference>
<dbReference type="InterPro" id="IPR009061">
    <property type="entry name" value="DNA-bd_dom_put_sf"/>
</dbReference>
<reference evidence="5 6" key="1">
    <citation type="submission" date="2016-12" db="EMBL/GenBank/DDBJ databases">
        <authorList>
            <person name="Song W.-J."/>
            <person name="Kurnit D.M."/>
        </authorList>
    </citation>
    <scope>NUCLEOTIDE SEQUENCE [LARGE SCALE GENOMIC DNA]</scope>
    <source>
        <strain evidence="5 6">IMCC3135</strain>
    </source>
</reference>
<keyword evidence="1" id="KW-0805">Transcription regulation</keyword>
<keyword evidence="6" id="KW-1185">Reference proteome</keyword>
<dbReference type="KEGG" id="gai:IMCC3135_20160"/>
<keyword evidence="3" id="KW-0804">Transcription</keyword>
<name>A0A2Z2NZ25_9GAMM</name>
<accession>A0A2Z2NZ25</accession>
<evidence type="ECO:0000256" key="3">
    <source>
        <dbReference type="ARBA" id="ARBA00023163"/>
    </source>
</evidence>
<dbReference type="PRINTS" id="PR00040">
    <property type="entry name" value="HTHMERR"/>
</dbReference>
<proteinExistence type="predicted"/>
<evidence type="ECO:0000256" key="2">
    <source>
        <dbReference type="ARBA" id="ARBA00023125"/>
    </source>
</evidence>
<keyword evidence="2" id="KW-0238">DNA-binding</keyword>
<dbReference type="GO" id="GO:0003700">
    <property type="term" value="F:DNA-binding transcription factor activity"/>
    <property type="evidence" value="ECO:0007669"/>
    <property type="project" value="InterPro"/>
</dbReference>
<dbReference type="SUPFAM" id="SSF46955">
    <property type="entry name" value="Putative DNA-binding domain"/>
    <property type="match status" value="1"/>
</dbReference>
<dbReference type="InterPro" id="IPR000551">
    <property type="entry name" value="MerR-type_HTH_dom"/>
</dbReference>
<evidence type="ECO:0000313" key="6">
    <source>
        <dbReference type="Proteomes" id="UP000250079"/>
    </source>
</evidence>
<dbReference type="PANTHER" id="PTHR30204:SF94">
    <property type="entry name" value="HEAVY METAL-DEPENDENT TRANSCRIPTIONAL REGULATOR HI_0293-RELATED"/>
    <property type="match status" value="1"/>
</dbReference>
<feature type="domain" description="HTH merR-type" evidence="4">
    <location>
        <begin position="2"/>
        <end position="71"/>
    </location>
</feature>
<dbReference type="InterPro" id="IPR015358">
    <property type="entry name" value="Tscrpt_reg_MerR_DNA-bd"/>
</dbReference>
<dbReference type="GO" id="GO:0003677">
    <property type="term" value="F:DNA binding"/>
    <property type="evidence" value="ECO:0007669"/>
    <property type="project" value="UniProtKB-KW"/>
</dbReference>
<dbReference type="CDD" id="cd04785">
    <property type="entry name" value="HTH_CadR-PbrR-like"/>
    <property type="match status" value="1"/>
</dbReference>
<evidence type="ECO:0000256" key="1">
    <source>
        <dbReference type="ARBA" id="ARBA00023015"/>
    </source>
</evidence>
<gene>
    <name evidence="5" type="primary">zntR</name>
    <name evidence="5" type="ORF">IMCC3135_20160</name>
</gene>
<dbReference type="InterPro" id="IPR047057">
    <property type="entry name" value="MerR_fam"/>
</dbReference>
<dbReference type="Pfam" id="PF09278">
    <property type="entry name" value="MerR-DNA-bind"/>
    <property type="match status" value="1"/>
</dbReference>
<protein>
    <submittedName>
        <fullName evidence="5">HTH-type transcriptional regulator ZntR</fullName>
    </submittedName>
</protein>
<dbReference type="PANTHER" id="PTHR30204">
    <property type="entry name" value="REDOX-CYCLING DRUG-SENSING TRANSCRIPTIONAL ACTIVATOR SOXR"/>
    <property type="match status" value="1"/>
</dbReference>
<dbReference type="SMART" id="SM00422">
    <property type="entry name" value="HTH_MERR"/>
    <property type="match status" value="1"/>
</dbReference>
<sequence length="145" mass="16098">MVFSIGQLGKLTNTKVPTVRYYEEIGLITPLGRSEGGQRRFDQGSVRRLGFIRHARELGFTLDAIRQLLGLADRPAASCEPIDVIVREQLDEVDRRLANLQAIRDELGRMLSECDGGVASQCRILEVLGDHSLCLTEDHANPIQA</sequence>
<dbReference type="EMBL" id="CP018632">
    <property type="protein sequence ID" value="ASJ74110.1"/>
    <property type="molecule type" value="Genomic_DNA"/>
</dbReference>